<feature type="compositionally biased region" description="Polar residues" evidence="1">
    <location>
        <begin position="314"/>
        <end position="323"/>
    </location>
</feature>
<accession>A0A378IBN7</accession>
<protein>
    <submittedName>
        <fullName evidence="3">SidC homolog</fullName>
    </submittedName>
</protein>
<evidence type="ECO:0000256" key="1">
    <source>
        <dbReference type="SAM" id="MobiDB-lite"/>
    </source>
</evidence>
<gene>
    <name evidence="2" type="ORF">Lbir_0789</name>
    <name evidence="3" type="ORF">NCTC12437_02432</name>
</gene>
<dbReference type="EMBL" id="LNXT01000009">
    <property type="protein sequence ID" value="KTC74509.1"/>
    <property type="molecule type" value="Genomic_DNA"/>
</dbReference>
<proteinExistence type="predicted"/>
<sequence length="323" mass="37467">MLFFFKGLPVEVTTLILEKLTDPKDRMAFSQIDQYTKQFRDKLTIETLLKKVANGEKDEVIKIIKAHPESLGFYGCITDRAGREFGLTSAFRLALWCLDIELCIMIVNHVKSLAPELRAKYLDLLEKQLDVHLKEGLTYTFQSQIYTSFFYDLNEIINELKKPLQQLDFQKINNLQFAYPVFLVQVYCHHDRPFAKVLETGDFIPTVRAIKYKDGIKYKSWYDEENQKTQCVRLRENAGLSVGDEGTYADLYVLTKEKISFMDVPEKINIDWNALTLIQAKFLEFYNNLPALLSSEAKAADALNAPEKDEDYTENYTRSPCRN</sequence>
<evidence type="ECO:0000313" key="2">
    <source>
        <dbReference type="EMBL" id="KTC74509.1"/>
    </source>
</evidence>
<name>A0A378IBN7_9GAMM</name>
<dbReference type="Proteomes" id="UP000255066">
    <property type="component" value="Unassembled WGS sequence"/>
</dbReference>
<organism evidence="3 5">
    <name type="scientific">Legionella birminghamensis</name>
    <dbReference type="NCBI Taxonomy" id="28083"/>
    <lineage>
        <taxon>Bacteria</taxon>
        <taxon>Pseudomonadati</taxon>
        <taxon>Pseudomonadota</taxon>
        <taxon>Gammaproteobacteria</taxon>
        <taxon>Legionellales</taxon>
        <taxon>Legionellaceae</taxon>
        <taxon>Legionella</taxon>
    </lineage>
</organism>
<dbReference type="EMBL" id="UGNW01000001">
    <property type="protein sequence ID" value="STX32638.1"/>
    <property type="molecule type" value="Genomic_DNA"/>
</dbReference>
<dbReference type="AlphaFoldDB" id="A0A378IBN7"/>
<evidence type="ECO:0000313" key="5">
    <source>
        <dbReference type="Proteomes" id="UP000255066"/>
    </source>
</evidence>
<keyword evidence="4" id="KW-1185">Reference proteome</keyword>
<evidence type="ECO:0000313" key="4">
    <source>
        <dbReference type="Proteomes" id="UP000054735"/>
    </source>
</evidence>
<dbReference type="Proteomes" id="UP000054735">
    <property type="component" value="Unassembled WGS sequence"/>
</dbReference>
<evidence type="ECO:0000313" key="3">
    <source>
        <dbReference type="EMBL" id="STX32638.1"/>
    </source>
</evidence>
<feature type="region of interest" description="Disordered" evidence="1">
    <location>
        <begin position="304"/>
        <end position="323"/>
    </location>
</feature>
<reference evidence="2 4" key="1">
    <citation type="submission" date="2015-11" db="EMBL/GenBank/DDBJ databases">
        <title>Genomic analysis of 38 Legionella species identifies large and diverse effector repertoires.</title>
        <authorList>
            <person name="Burstein D."/>
            <person name="Amaro F."/>
            <person name="Zusman T."/>
            <person name="Lifshitz Z."/>
            <person name="Cohen O."/>
            <person name="Gilbert J.A."/>
            <person name="Pupko T."/>
            <person name="Shuman H.A."/>
            <person name="Segal G."/>
        </authorList>
    </citation>
    <scope>NUCLEOTIDE SEQUENCE [LARGE SCALE GENOMIC DNA]</scope>
    <source>
        <strain evidence="2 4">CDC#1407-AL-14</strain>
    </source>
</reference>
<reference evidence="3 5" key="2">
    <citation type="submission" date="2018-06" db="EMBL/GenBank/DDBJ databases">
        <authorList>
            <consortium name="Pathogen Informatics"/>
            <person name="Doyle S."/>
        </authorList>
    </citation>
    <scope>NUCLEOTIDE SEQUENCE [LARGE SCALE GENOMIC DNA]</scope>
    <source>
        <strain evidence="3 5">NCTC12437</strain>
    </source>
</reference>